<dbReference type="GO" id="GO:0030328">
    <property type="term" value="P:prenylcysteine catabolic process"/>
    <property type="evidence" value="ECO:0007669"/>
    <property type="project" value="InterPro"/>
</dbReference>
<dbReference type="AlphaFoldDB" id="A0A6G1FXR7"/>
<dbReference type="GO" id="GO:0001735">
    <property type="term" value="F:prenylcysteine oxidase activity"/>
    <property type="evidence" value="ECO:0007669"/>
    <property type="project" value="InterPro"/>
</dbReference>
<reference evidence="10 12" key="1">
    <citation type="submission" date="2020-01" db="EMBL/GenBank/DDBJ databases">
        <authorList>
            <consortium name="DOE Joint Genome Institute"/>
            <person name="Haridas S."/>
            <person name="Albert R."/>
            <person name="Binder M."/>
            <person name="Bloem J."/>
            <person name="Labutti K."/>
            <person name="Salamov A."/>
            <person name="Andreopoulos B."/>
            <person name="Baker S.E."/>
            <person name="Barry K."/>
            <person name="Bills G."/>
            <person name="Bluhm B.H."/>
            <person name="Cannon C."/>
            <person name="Castanera R."/>
            <person name="Culley D.E."/>
            <person name="Daum C."/>
            <person name="Ezra D."/>
            <person name="Gonzalez J.B."/>
            <person name="Henrissat B."/>
            <person name="Kuo A."/>
            <person name="Liang C."/>
            <person name="Lipzen A."/>
            <person name="Lutzoni F."/>
            <person name="Magnuson J."/>
            <person name="Mondo S."/>
            <person name="Nolan M."/>
            <person name="Ohm R."/>
            <person name="Pangilinan J."/>
            <person name="Park H.-J."/>
            <person name="Ramirez L."/>
            <person name="Alfaro M."/>
            <person name="Sun H."/>
            <person name="Tritt A."/>
            <person name="Yoshinaga Y."/>
            <person name="Zwiers L.-H."/>
            <person name="Turgeon B.G."/>
            <person name="Goodwin S.B."/>
            <person name="Spatafora J.W."/>
            <person name="Crous P.W."/>
            <person name="Grigoriev I.V."/>
        </authorList>
    </citation>
    <scope>NUCLEOTIDE SEQUENCE</scope>
    <source>
        <strain evidence="10 12">CBS 781.70</strain>
    </source>
</reference>
<evidence type="ECO:0000256" key="6">
    <source>
        <dbReference type="ARBA" id="ARBA00023002"/>
    </source>
</evidence>
<evidence type="ECO:0000256" key="3">
    <source>
        <dbReference type="ARBA" id="ARBA00022630"/>
    </source>
</evidence>
<comment type="similarity">
    <text evidence="2">Belongs to the prenylcysteine oxidase family.</text>
</comment>
<dbReference type="InterPro" id="IPR010795">
    <property type="entry name" value="Prenylcys_lyase"/>
</dbReference>
<evidence type="ECO:0000313" key="11">
    <source>
        <dbReference type="Proteomes" id="UP000504638"/>
    </source>
</evidence>
<evidence type="ECO:0000256" key="2">
    <source>
        <dbReference type="ARBA" id="ARBA00009967"/>
    </source>
</evidence>
<evidence type="ECO:0000256" key="7">
    <source>
        <dbReference type="ARBA" id="ARBA00023180"/>
    </source>
</evidence>
<keyword evidence="5" id="KW-0274">FAD</keyword>
<dbReference type="Proteomes" id="UP000504638">
    <property type="component" value="Unplaced"/>
</dbReference>
<dbReference type="Gene3D" id="3.50.50.60">
    <property type="entry name" value="FAD/NAD(P)-binding domain"/>
    <property type="match status" value="1"/>
</dbReference>
<reference evidence="12" key="2">
    <citation type="submission" date="2020-04" db="EMBL/GenBank/DDBJ databases">
        <authorList>
            <consortium name="NCBI Genome Project"/>
        </authorList>
    </citation>
    <scope>NUCLEOTIDE SEQUENCE</scope>
    <source>
        <strain evidence="12">CBS 781.70</strain>
    </source>
</reference>
<sequence length="532" mass="58769">MRVPAISVAFSLLFVSIHAFSFPSFLGAQKPIKTSKRVAVIGGGAAGSSAAYHIQRFAQRAGLDVDITIFERNHYLGGRSTTVHAYDDPRFPIELGASIFVEQNQILVDACTEFNLSTSGAGDERPRDDRPTLGVWDGAKFVYTQYGTIWDLPRLLWRYGYAPIKTRKLVQKTVNRFLKMYEEPFFPWSSLSDVALLLGLTQATAATGIEFLEKNGVGGLFAKEIVQASTRVNYAQELNEIHGLETMVSMAPEGAMAVEGGNWQMFAHMAKTASSDVRLNVTVSAIERREKSGFGITSSPTISSLGDTVDSYGVKSATESFDTVILAAPYQFANVSILPAPESIPSEIPWVKLHVTLFTSPRLLHGRAFGIDSDAEVPTTILTTVPSDPSTHSKPAFFSISTLRAVNNTAFSPPRTEYMYKIFSHESVNPAFLAEIFDLPTPAAGHELSRDDISWMYRKVWHSYPYGLPRVTFEELKLDEGLWYTSGMESFISTMETNALMGKNIARLLIDEWTGSGQKKGEVEQKPLKEIL</sequence>
<evidence type="ECO:0000256" key="4">
    <source>
        <dbReference type="ARBA" id="ARBA00022729"/>
    </source>
</evidence>
<dbReference type="Pfam" id="PF13450">
    <property type="entry name" value="NAD_binding_8"/>
    <property type="match status" value="1"/>
</dbReference>
<evidence type="ECO:0000313" key="12">
    <source>
        <dbReference type="RefSeq" id="XP_033532214.1"/>
    </source>
</evidence>
<keyword evidence="7" id="KW-0325">Glycoprotein</keyword>
<keyword evidence="4 8" id="KW-0732">Signal</keyword>
<dbReference type="OrthoDB" id="437369at2759"/>
<dbReference type="PIRSF" id="PIRSF036292">
    <property type="entry name" value="Prenylcysteine_oxidase"/>
    <property type="match status" value="1"/>
</dbReference>
<gene>
    <name evidence="10 12" type="ORF">P152DRAFT_460281</name>
</gene>
<keyword evidence="3" id="KW-0285">Flavoprotein</keyword>
<dbReference type="PANTHER" id="PTHR15944:SF0">
    <property type="entry name" value="PRENYLCYSTEINE LYASE DOMAIN-CONTAINING PROTEIN"/>
    <property type="match status" value="1"/>
</dbReference>
<keyword evidence="11" id="KW-1185">Reference proteome</keyword>
<keyword evidence="6" id="KW-0560">Oxidoreductase</keyword>
<dbReference type="PANTHER" id="PTHR15944">
    <property type="entry name" value="FARNESYLCYSTEINE LYASE"/>
    <property type="match status" value="1"/>
</dbReference>
<evidence type="ECO:0000256" key="8">
    <source>
        <dbReference type="SAM" id="SignalP"/>
    </source>
</evidence>
<dbReference type="InterPro" id="IPR017046">
    <property type="entry name" value="Prenylcysteine_Oxase1"/>
</dbReference>
<feature type="domain" description="Prenylcysteine lyase" evidence="9">
    <location>
        <begin position="148"/>
        <end position="517"/>
    </location>
</feature>
<dbReference type="SUPFAM" id="SSF51905">
    <property type="entry name" value="FAD/NAD(P)-binding domain"/>
    <property type="match status" value="1"/>
</dbReference>
<dbReference type="RefSeq" id="XP_033532214.1">
    <property type="nucleotide sequence ID" value="XM_033679864.1"/>
</dbReference>
<dbReference type="GeneID" id="54420434"/>
<dbReference type="InterPro" id="IPR036188">
    <property type="entry name" value="FAD/NAD-bd_sf"/>
</dbReference>
<name>A0A6G1FXR7_9PEZI</name>
<reference evidence="12" key="3">
    <citation type="submission" date="2025-04" db="UniProtKB">
        <authorList>
            <consortium name="RefSeq"/>
        </authorList>
    </citation>
    <scope>IDENTIFICATION</scope>
    <source>
        <strain evidence="12">CBS 781.70</strain>
    </source>
</reference>
<dbReference type="GO" id="GO:0030327">
    <property type="term" value="P:prenylated protein catabolic process"/>
    <property type="evidence" value="ECO:0007669"/>
    <property type="project" value="TreeGrafter"/>
</dbReference>
<organism evidence="10">
    <name type="scientific">Eremomyces bilateralis CBS 781.70</name>
    <dbReference type="NCBI Taxonomy" id="1392243"/>
    <lineage>
        <taxon>Eukaryota</taxon>
        <taxon>Fungi</taxon>
        <taxon>Dikarya</taxon>
        <taxon>Ascomycota</taxon>
        <taxon>Pezizomycotina</taxon>
        <taxon>Dothideomycetes</taxon>
        <taxon>Dothideomycetes incertae sedis</taxon>
        <taxon>Eremomycetales</taxon>
        <taxon>Eremomycetaceae</taxon>
        <taxon>Eremomyces</taxon>
    </lineage>
</organism>
<evidence type="ECO:0000259" key="9">
    <source>
        <dbReference type="Pfam" id="PF07156"/>
    </source>
</evidence>
<comment type="cofactor">
    <cofactor evidence="1">
        <name>FAD</name>
        <dbReference type="ChEBI" id="CHEBI:57692"/>
    </cofactor>
</comment>
<evidence type="ECO:0000256" key="5">
    <source>
        <dbReference type="ARBA" id="ARBA00022827"/>
    </source>
</evidence>
<protein>
    <submittedName>
        <fullName evidence="10 12">Prenylcysteine oxidase</fullName>
    </submittedName>
</protein>
<feature type="chain" id="PRO_5044631662" evidence="8">
    <location>
        <begin position="20"/>
        <end position="532"/>
    </location>
</feature>
<proteinExistence type="inferred from homology"/>
<dbReference type="EMBL" id="ML975165">
    <property type="protein sequence ID" value="KAF1810583.1"/>
    <property type="molecule type" value="Genomic_DNA"/>
</dbReference>
<feature type="signal peptide" evidence="8">
    <location>
        <begin position="1"/>
        <end position="19"/>
    </location>
</feature>
<dbReference type="Pfam" id="PF07156">
    <property type="entry name" value="Prenylcys_lyase"/>
    <property type="match status" value="1"/>
</dbReference>
<accession>A0A6G1FXR7</accession>
<evidence type="ECO:0000256" key="1">
    <source>
        <dbReference type="ARBA" id="ARBA00001974"/>
    </source>
</evidence>
<evidence type="ECO:0000313" key="10">
    <source>
        <dbReference type="EMBL" id="KAF1810583.1"/>
    </source>
</evidence>